<organism evidence="3 4">
    <name type="scientific">Siminovitchia sediminis</name>
    <dbReference type="NCBI Taxonomy" id="1274353"/>
    <lineage>
        <taxon>Bacteria</taxon>
        <taxon>Bacillati</taxon>
        <taxon>Bacillota</taxon>
        <taxon>Bacilli</taxon>
        <taxon>Bacillales</taxon>
        <taxon>Bacillaceae</taxon>
        <taxon>Siminovitchia</taxon>
    </lineage>
</organism>
<dbReference type="EMBL" id="JBHUEO010000002">
    <property type="protein sequence ID" value="MFD1705237.1"/>
    <property type="molecule type" value="Genomic_DNA"/>
</dbReference>
<gene>
    <name evidence="3" type="ORF">ACFSCZ_00545</name>
</gene>
<keyword evidence="2" id="KW-0812">Transmembrane</keyword>
<feature type="compositionally biased region" description="Acidic residues" evidence="1">
    <location>
        <begin position="46"/>
        <end position="56"/>
    </location>
</feature>
<keyword evidence="2" id="KW-1133">Transmembrane helix</keyword>
<evidence type="ECO:0000256" key="1">
    <source>
        <dbReference type="SAM" id="MobiDB-lite"/>
    </source>
</evidence>
<evidence type="ECO:0000313" key="4">
    <source>
        <dbReference type="Proteomes" id="UP001597301"/>
    </source>
</evidence>
<evidence type="ECO:0000256" key="2">
    <source>
        <dbReference type="SAM" id="Phobius"/>
    </source>
</evidence>
<name>A0ABW4KE26_9BACI</name>
<evidence type="ECO:0000313" key="3">
    <source>
        <dbReference type="EMBL" id="MFD1705237.1"/>
    </source>
</evidence>
<reference evidence="4" key="1">
    <citation type="journal article" date="2019" name="Int. J. Syst. Evol. Microbiol.">
        <title>The Global Catalogue of Microorganisms (GCM) 10K type strain sequencing project: providing services to taxonomists for standard genome sequencing and annotation.</title>
        <authorList>
            <consortium name="The Broad Institute Genomics Platform"/>
            <consortium name="The Broad Institute Genome Sequencing Center for Infectious Disease"/>
            <person name="Wu L."/>
            <person name="Ma J."/>
        </authorList>
    </citation>
    <scope>NUCLEOTIDE SEQUENCE [LARGE SCALE GENOMIC DNA]</scope>
    <source>
        <strain evidence="4">CGMCC 1.12295</strain>
    </source>
</reference>
<sequence>MDRTILFKYIFLLIVGFLVIGISIYSFFGDKKEDVENPFENVQEVNESDVEDDILEPDFSPDPVENDDYEDDEGDTDEGIGLDEPSMGDIKGEGYQKAQTSGQDQEEVKKIEEAYIKKHGKEKFKKAKDQARQIVDLWVKKESDLSVWKKKAPGTYLEKIEEDIDSFEDEQFDIFITEDEVFGVKSSSENEIKIGVFAQWEVISGGYTLKEEAGLFYVSFQVTKDQLTIKEFQIP</sequence>
<dbReference type="Proteomes" id="UP001597301">
    <property type="component" value="Unassembled WGS sequence"/>
</dbReference>
<proteinExistence type="predicted"/>
<comment type="caution">
    <text evidence="3">The sequence shown here is derived from an EMBL/GenBank/DDBJ whole genome shotgun (WGS) entry which is preliminary data.</text>
</comment>
<protein>
    <submittedName>
        <fullName evidence="3">Uncharacterized protein</fullName>
    </submittedName>
</protein>
<feature type="compositionally biased region" description="Acidic residues" evidence="1">
    <location>
        <begin position="64"/>
        <end position="81"/>
    </location>
</feature>
<accession>A0ABW4KE26</accession>
<keyword evidence="4" id="KW-1185">Reference proteome</keyword>
<feature type="region of interest" description="Disordered" evidence="1">
    <location>
        <begin position="43"/>
        <end position="88"/>
    </location>
</feature>
<feature type="transmembrane region" description="Helical" evidence="2">
    <location>
        <begin position="6"/>
        <end position="28"/>
    </location>
</feature>
<keyword evidence="2" id="KW-0472">Membrane</keyword>
<dbReference type="RefSeq" id="WP_380771494.1">
    <property type="nucleotide sequence ID" value="NZ_JBHUEO010000002.1"/>
</dbReference>